<dbReference type="Gene3D" id="3.20.20.80">
    <property type="entry name" value="Glycosidases"/>
    <property type="match status" value="1"/>
</dbReference>
<dbReference type="InterPro" id="IPR025275">
    <property type="entry name" value="DUF4015"/>
</dbReference>
<reference evidence="4" key="1">
    <citation type="submission" date="2017-02" db="EMBL/GenBank/DDBJ databases">
        <authorList>
            <person name="Varghese N."/>
            <person name="Submissions S."/>
        </authorList>
    </citation>
    <scope>NUCLEOTIDE SEQUENCE [LARGE SCALE GENOMIC DNA]</scope>
    <source>
        <strain evidence="4">ATCC BAA-73</strain>
    </source>
</reference>
<feature type="domain" description="DUF4015" evidence="2">
    <location>
        <begin position="45"/>
        <end position="351"/>
    </location>
</feature>
<gene>
    <name evidence="3" type="ORF">SAMN02745118_02710</name>
</gene>
<dbReference type="AlphaFoldDB" id="A0A1T4QV79"/>
<keyword evidence="1" id="KW-0732">Signal</keyword>
<accession>A0A1T4QV79</accession>
<keyword evidence="4" id="KW-1185">Reference proteome</keyword>
<evidence type="ECO:0000259" key="2">
    <source>
        <dbReference type="Pfam" id="PF13200"/>
    </source>
</evidence>
<dbReference type="STRING" id="142842.SAMN02745118_02710"/>
<protein>
    <recommendedName>
        <fullName evidence="2">DUF4015 domain-containing protein</fullName>
    </recommendedName>
</protein>
<organism evidence="3 4">
    <name type="scientific">Selenihalanaerobacter shriftii</name>
    <dbReference type="NCBI Taxonomy" id="142842"/>
    <lineage>
        <taxon>Bacteria</taxon>
        <taxon>Bacillati</taxon>
        <taxon>Bacillota</taxon>
        <taxon>Clostridia</taxon>
        <taxon>Halanaerobiales</taxon>
        <taxon>Halobacteroidaceae</taxon>
        <taxon>Selenihalanaerobacter</taxon>
    </lineage>
</organism>
<name>A0A1T4QV79_9FIRM</name>
<feature type="signal peptide" evidence="1">
    <location>
        <begin position="1"/>
        <end position="22"/>
    </location>
</feature>
<sequence length="368" mass="42224">MKQKIIIIIALLIFSFNLGAIASEFNNNQPLNTSNILKKKAPIKGVYLTGWVAGSNKRVNELLTLINNTELNAVVIDIKDVNGNLSYNSKVDLAKQIDANISKIKNIEELLETFNDNGIYTIARIPVFKDRRLAKEKKYALKFYDKNEDRYKILSSIKWVNPYSKKVWDYNLDLAIEAVNKGFDEIQFDYIRFPSFVNLSRYDLAVAPANSKIDIITQFVGYAKERLNQYGTPISIDVFGLTTSINDLGIGQNFDLLSKRVDYISPMVYPSHYGAGVYGLRSPEEDPYNTILKSMQHAKNRLNGKTDKLRPWLQDFSLRHRYGVKEIKEQIQAANKIGLDSWLLWNPRSRYTWQAFLDNNMIINEGNS</sequence>
<evidence type="ECO:0000313" key="3">
    <source>
        <dbReference type="EMBL" id="SKA07680.1"/>
    </source>
</evidence>
<dbReference type="Proteomes" id="UP000190625">
    <property type="component" value="Unassembled WGS sequence"/>
</dbReference>
<dbReference type="SUPFAM" id="SSF51445">
    <property type="entry name" value="(Trans)glycosidases"/>
    <property type="match status" value="1"/>
</dbReference>
<proteinExistence type="predicted"/>
<dbReference type="Pfam" id="PF13200">
    <property type="entry name" value="DUF4015"/>
    <property type="match status" value="1"/>
</dbReference>
<evidence type="ECO:0000256" key="1">
    <source>
        <dbReference type="SAM" id="SignalP"/>
    </source>
</evidence>
<dbReference type="OrthoDB" id="9774125at2"/>
<dbReference type="EMBL" id="FUWM01000033">
    <property type="protein sequence ID" value="SKA07680.1"/>
    <property type="molecule type" value="Genomic_DNA"/>
</dbReference>
<dbReference type="RefSeq" id="WP_078811097.1">
    <property type="nucleotide sequence ID" value="NZ_FUWM01000033.1"/>
</dbReference>
<evidence type="ECO:0000313" key="4">
    <source>
        <dbReference type="Proteomes" id="UP000190625"/>
    </source>
</evidence>
<feature type="chain" id="PRO_5012029693" description="DUF4015 domain-containing protein" evidence="1">
    <location>
        <begin position="23"/>
        <end position="368"/>
    </location>
</feature>
<dbReference type="InterPro" id="IPR017853">
    <property type="entry name" value="GH"/>
</dbReference>